<dbReference type="Proteomes" id="UP001152087">
    <property type="component" value="Unassembled WGS sequence"/>
</dbReference>
<dbReference type="Pfam" id="PF12708">
    <property type="entry name" value="Pect-lyase_RHGA_epim"/>
    <property type="match status" value="2"/>
</dbReference>
<comment type="caution">
    <text evidence="4">The sequence shown here is derived from an EMBL/GenBank/DDBJ whole genome shotgun (WGS) entry which is preliminary data.</text>
</comment>
<sequence>MVRQALKALAVVNKDRINHPAFNKHEFKEVAAEQPAALLRYKSEPASLSRRNTAGDDDNSSSGYRIPTELSHAARVLAESTPQEPKGNHSQVAEAARKKHSKGGSADTNTPKPRKTPEGLLSKFAESPKEKRASGYWMIDDQKHPGKSPYATPDYKVWRNVKDFGAKGDGKTDDTAAINKAIADGMRCGETCHSSTTTPAVVYFPPGTYLVSSSIIQYYNTQFLGDPINVPTILAASSFVGLGVFTSNKYVADDVGWYLNTANFLRSIRNFKIDIRLTDPGAYVCGIHWQVAQASSLENIEFYMQYNSDVPGNTQQGIYMENGSGGFLADLTFVGGNFGAYFGNQQFTTSHLVFVNCKTAVQVHWDWAWTMQDFVIESCESGLVVTGGSGGPSSKGQNVGSLVLADSIIANTQNGIVTSLHAENATSLLVQNVGFFNVKTAISDSAKNRVLLGGGDEVHLDSWGFGKITDAKGISKFVNGERIPAMNRTEELLGTAYDKMKPNLFTRRRPKYYNVPNNMVMNVKALGAKGDGKTDDTAVLNSILDGAANTSSIVYFPYGVYIIKDTLRVPMGSRIIGQAWSQIMATGSRFEDERNPHIAVQVGWPGDAPGIIEIQDMLFTVSGPTAGAILVQWNAQEATKGSVGMWDSHFRVGGAAGSNLQTPDCAKSTGSVDPKCKAASMLLHLTSGSTAYLENVWAWVADHDIDDPEQTQISVYAARGILIESQRAWLWATSSEHSTLYQYQLTGAKNILMGMIQTESPYYQPVPRAPSPFRIGHFPDDPSFQDCKTDRVGCYSSWALRIVDSSAIYVLGAGLYSWFSNYDKKCVDKGNCQDRAVEVQQSDGLWIYNLCTKGTLEMVSPYNGSATLAKDNINGYLSSILAWLEGASEVSGPRPVLGFQLYTGDGLRNVDVPDACKKALSSKIICDQYITRFQEPSYRGSPDNEALTESICGKTCGKSLADWFNGVEAWCHGYNISRQLPTTRGGRMWAGVNETCVKDSKTGEYCNDIIDKFTEVDSIDEMPRSEVCSECYIKKLAMMQSSSYSAYDEWFQDDLKLVYKTCGKQGPTDIPPSLDPVPEDEPSTFCVSGNIYRTSKGESTCEKVALKNNLSPAALYNLNSAIHDCGSIPAGTELCLPLACARLVKYSQKSNCTAIEKNEGLSPGSLRRFNPWINRECSNLNSGGNSFGWILCAEPQDGEMPQFGAGDDTVTPHPSSDYTAFPVNPPNNATAAQDTTTQCGRWHVTEEGDTCASICMSTGIHISLLLAANPSLGKEFLECSAKLVVERAYCTGPTYDWVK</sequence>
<dbReference type="InterPro" id="IPR039279">
    <property type="entry name" value="QRT3-like"/>
</dbReference>
<dbReference type="PANTHER" id="PTHR33928">
    <property type="entry name" value="POLYGALACTURONASE QRT3"/>
    <property type="match status" value="1"/>
</dbReference>
<comment type="similarity">
    <text evidence="1">Belongs to the secreted LysM effector family.</text>
</comment>
<feature type="compositionally biased region" description="Polar residues" evidence="2">
    <location>
        <begin position="80"/>
        <end position="91"/>
    </location>
</feature>
<dbReference type="Pfam" id="PF01476">
    <property type="entry name" value="LysM"/>
    <property type="match status" value="2"/>
</dbReference>
<dbReference type="CDD" id="cd00118">
    <property type="entry name" value="LysM"/>
    <property type="match status" value="1"/>
</dbReference>
<name>A0A9W8QV14_9HYPO</name>
<dbReference type="InterPro" id="IPR024535">
    <property type="entry name" value="RHGA/B-epi-like_pectate_lyase"/>
</dbReference>
<feature type="domain" description="LysM" evidence="3">
    <location>
        <begin position="1090"/>
        <end position="1136"/>
    </location>
</feature>
<dbReference type="InterPro" id="IPR011050">
    <property type="entry name" value="Pectin_lyase_fold/virulence"/>
</dbReference>
<protein>
    <recommendedName>
        <fullName evidence="3">LysM domain-containing protein</fullName>
    </recommendedName>
</protein>
<dbReference type="InterPro" id="IPR012334">
    <property type="entry name" value="Pectin_lyas_fold"/>
</dbReference>
<accession>A0A9W8QV14</accession>
<dbReference type="PROSITE" id="PS51782">
    <property type="entry name" value="LYSM"/>
    <property type="match status" value="1"/>
</dbReference>
<evidence type="ECO:0000256" key="1">
    <source>
        <dbReference type="ARBA" id="ARBA00044955"/>
    </source>
</evidence>
<dbReference type="GO" id="GO:0004650">
    <property type="term" value="F:polygalacturonase activity"/>
    <property type="evidence" value="ECO:0007669"/>
    <property type="project" value="InterPro"/>
</dbReference>
<dbReference type="CDD" id="cd23668">
    <property type="entry name" value="GH55_beta13glucanase-like"/>
    <property type="match status" value="1"/>
</dbReference>
<organism evidence="4 5">
    <name type="scientific">Fusarium falciforme</name>
    <dbReference type="NCBI Taxonomy" id="195108"/>
    <lineage>
        <taxon>Eukaryota</taxon>
        <taxon>Fungi</taxon>
        <taxon>Dikarya</taxon>
        <taxon>Ascomycota</taxon>
        <taxon>Pezizomycotina</taxon>
        <taxon>Sordariomycetes</taxon>
        <taxon>Hypocreomycetidae</taxon>
        <taxon>Hypocreales</taxon>
        <taxon>Nectriaceae</taxon>
        <taxon>Fusarium</taxon>
        <taxon>Fusarium solani species complex</taxon>
    </lineage>
</organism>
<evidence type="ECO:0000313" key="5">
    <source>
        <dbReference type="Proteomes" id="UP001152087"/>
    </source>
</evidence>
<dbReference type="Gene3D" id="3.10.350.10">
    <property type="entry name" value="LysM domain"/>
    <property type="match status" value="2"/>
</dbReference>
<proteinExistence type="inferred from homology"/>
<evidence type="ECO:0000259" key="3">
    <source>
        <dbReference type="PROSITE" id="PS51782"/>
    </source>
</evidence>
<reference evidence="4" key="1">
    <citation type="submission" date="2022-09" db="EMBL/GenBank/DDBJ databases">
        <title>Fusarium specimens isolated from Avocado Roots.</title>
        <authorList>
            <person name="Stajich J."/>
            <person name="Roper C."/>
            <person name="Heimlech-Rivalta G."/>
        </authorList>
    </citation>
    <scope>NUCLEOTIDE SEQUENCE</scope>
    <source>
        <strain evidence="4">A02</strain>
    </source>
</reference>
<keyword evidence="5" id="KW-1185">Reference proteome</keyword>
<dbReference type="InterPro" id="IPR036779">
    <property type="entry name" value="LysM_dom_sf"/>
</dbReference>
<dbReference type="PANTHER" id="PTHR33928:SF2">
    <property type="entry name" value="PECTATE LYASE SUPERFAMILY PROTEIN DOMAIN-CONTAINING PROTEIN-RELATED"/>
    <property type="match status" value="1"/>
</dbReference>
<dbReference type="Gene3D" id="2.160.20.10">
    <property type="entry name" value="Single-stranded right-handed beta-helix, Pectin lyase-like"/>
    <property type="match status" value="2"/>
</dbReference>
<dbReference type="SUPFAM" id="SSF51126">
    <property type="entry name" value="Pectin lyase-like"/>
    <property type="match status" value="2"/>
</dbReference>
<dbReference type="EMBL" id="JAOQAV010000090">
    <property type="protein sequence ID" value="KAJ4177814.1"/>
    <property type="molecule type" value="Genomic_DNA"/>
</dbReference>
<evidence type="ECO:0000313" key="4">
    <source>
        <dbReference type="EMBL" id="KAJ4177814.1"/>
    </source>
</evidence>
<feature type="region of interest" description="Disordered" evidence="2">
    <location>
        <begin position="80"/>
        <end position="128"/>
    </location>
</feature>
<dbReference type="FunFam" id="2.160.20.10:FF:000049">
    <property type="entry name" value="Putative exo-beta-1,3-glucanase"/>
    <property type="match status" value="1"/>
</dbReference>
<gene>
    <name evidence="4" type="ORF">NW755_013634</name>
</gene>
<dbReference type="InterPro" id="IPR018392">
    <property type="entry name" value="LysM"/>
</dbReference>
<evidence type="ECO:0000256" key="2">
    <source>
        <dbReference type="SAM" id="MobiDB-lite"/>
    </source>
</evidence>
<feature type="region of interest" description="Disordered" evidence="2">
    <location>
        <begin position="42"/>
        <end position="65"/>
    </location>
</feature>
<dbReference type="SMART" id="SM00257">
    <property type="entry name" value="LysM"/>
    <property type="match status" value="2"/>
</dbReference>